<dbReference type="Proteomes" id="UP000619041">
    <property type="component" value="Unassembled WGS sequence"/>
</dbReference>
<keyword evidence="3" id="KW-1185">Reference proteome</keyword>
<protein>
    <submittedName>
        <fullName evidence="2">Uncharacterized protein</fullName>
    </submittedName>
</protein>
<sequence length="65" mass="7198">MNGASTSPPKVTELAVDWMLSYGTSRYNADSLSSKQMDGQVLEGTKRSYGRRPKMAETPSTIRTR</sequence>
<accession>A0ABQ1S5I3</accession>
<gene>
    <name evidence="2" type="ORF">GCM10011515_08820</name>
</gene>
<reference evidence="3" key="1">
    <citation type="journal article" date="2019" name="Int. J. Syst. Evol. Microbiol.">
        <title>The Global Catalogue of Microorganisms (GCM) 10K type strain sequencing project: providing services to taxonomists for standard genome sequencing and annotation.</title>
        <authorList>
            <consortium name="The Broad Institute Genomics Platform"/>
            <consortium name="The Broad Institute Genome Sequencing Center for Infectious Disease"/>
            <person name="Wu L."/>
            <person name="Ma J."/>
        </authorList>
    </citation>
    <scope>NUCLEOTIDE SEQUENCE [LARGE SCALE GENOMIC DNA]</scope>
    <source>
        <strain evidence="3">CGMCC 1.15959</strain>
    </source>
</reference>
<evidence type="ECO:0000313" key="2">
    <source>
        <dbReference type="EMBL" id="GGD91413.1"/>
    </source>
</evidence>
<name>A0ABQ1S5I3_9SPHN</name>
<evidence type="ECO:0000256" key="1">
    <source>
        <dbReference type="SAM" id="MobiDB-lite"/>
    </source>
</evidence>
<proteinExistence type="predicted"/>
<dbReference type="EMBL" id="BMKL01000001">
    <property type="protein sequence ID" value="GGD91413.1"/>
    <property type="molecule type" value="Genomic_DNA"/>
</dbReference>
<feature type="region of interest" description="Disordered" evidence="1">
    <location>
        <begin position="29"/>
        <end position="65"/>
    </location>
</feature>
<comment type="caution">
    <text evidence="2">The sequence shown here is derived from an EMBL/GenBank/DDBJ whole genome shotgun (WGS) entry which is preliminary data.</text>
</comment>
<evidence type="ECO:0000313" key="3">
    <source>
        <dbReference type="Proteomes" id="UP000619041"/>
    </source>
</evidence>
<organism evidence="2 3">
    <name type="scientific">Tsuneonella deserti</name>
    <dbReference type="NCBI Taxonomy" id="2035528"/>
    <lineage>
        <taxon>Bacteria</taxon>
        <taxon>Pseudomonadati</taxon>
        <taxon>Pseudomonadota</taxon>
        <taxon>Alphaproteobacteria</taxon>
        <taxon>Sphingomonadales</taxon>
        <taxon>Erythrobacteraceae</taxon>
        <taxon>Tsuneonella</taxon>
    </lineage>
</organism>